<evidence type="ECO:0000313" key="4">
    <source>
        <dbReference type="Proteomes" id="UP000542125"/>
    </source>
</evidence>
<reference evidence="3 4" key="1">
    <citation type="submission" date="2020-07" db="EMBL/GenBank/DDBJ databases">
        <title>Genomic Encyclopedia of Type Strains, Phase IV (KMG-V): Genome sequencing to study the core and pangenomes of soil and plant-associated prokaryotes.</title>
        <authorList>
            <person name="Whitman W."/>
        </authorList>
    </citation>
    <scope>NUCLEOTIDE SEQUENCE [LARGE SCALE GENOMIC DNA]</scope>
    <source>
        <strain evidence="3 4">SAS40</strain>
    </source>
</reference>
<dbReference type="PANTHER" id="PTHR42928:SF5">
    <property type="entry name" value="BLR1237 PROTEIN"/>
    <property type="match status" value="1"/>
</dbReference>
<dbReference type="RefSeq" id="WP_179588891.1">
    <property type="nucleotide sequence ID" value="NZ_JACBYR010000002.1"/>
</dbReference>
<keyword evidence="4" id="KW-1185">Reference proteome</keyword>
<evidence type="ECO:0000313" key="3">
    <source>
        <dbReference type="EMBL" id="NYE84859.1"/>
    </source>
</evidence>
<dbReference type="AlphaFoldDB" id="A0A7Y9IZC1"/>
<dbReference type="Proteomes" id="UP000542125">
    <property type="component" value="Unassembled WGS sequence"/>
</dbReference>
<dbReference type="PROSITE" id="PS51257">
    <property type="entry name" value="PROKAR_LIPOPROTEIN"/>
    <property type="match status" value="1"/>
</dbReference>
<dbReference type="Gene3D" id="3.40.190.150">
    <property type="entry name" value="Bordetella uptake gene, domain 1"/>
    <property type="match status" value="1"/>
</dbReference>
<keyword evidence="2" id="KW-0732">Signal</keyword>
<protein>
    <submittedName>
        <fullName evidence="3">Tripartite-type tricarboxylate transporter receptor subunit TctC</fullName>
    </submittedName>
</protein>
<keyword evidence="3" id="KW-0675">Receptor</keyword>
<organism evidence="3 4">
    <name type="scientific">Pigmentiphaga litoralis</name>
    <dbReference type="NCBI Taxonomy" id="516702"/>
    <lineage>
        <taxon>Bacteria</taxon>
        <taxon>Pseudomonadati</taxon>
        <taxon>Pseudomonadota</taxon>
        <taxon>Betaproteobacteria</taxon>
        <taxon>Burkholderiales</taxon>
        <taxon>Alcaligenaceae</taxon>
        <taxon>Pigmentiphaga</taxon>
    </lineage>
</organism>
<dbReference type="CDD" id="cd13578">
    <property type="entry name" value="PBP2_Bug27"/>
    <property type="match status" value="1"/>
</dbReference>
<sequence length="328" mass="34163">MSFWKRVSVCASVLAVSCLSSATAVAADAATFPTKPVTIIVTFPPGGGTDLLARLIGGELQKVWGQTVIVDNRTGASGNIGARAVAESPADGYTLLMVNSSFAVNPGVFRNLPFDPKADFAPAVNVAFVPSVIVVSAESQYKTLPEMMAAAKPGAGGVSFGSCGNGTPQHLAGEMLNVQGKIAMQHIPYRGCGPALTDVLGKQVPVAIVTASSAMPYVKAGKLRALAVTSKGRSPFLPDVPTVAENNMAGYELDQWHGLLAPSKTPKAVVDKINADVAKIVARPDINEKLLGLVYAPTSSTPAEFSKIVSDDIDRFTKLTQQIGLKVD</sequence>
<comment type="similarity">
    <text evidence="1">Belongs to the UPF0065 (bug) family.</text>
</comment>
<feature type="chain" id="PRO_5031100860" evidence="2">
    <location>
        <begin position="27"/>
        <end position="328"/>
    </location>
</feature>
<dbReference type="Pfam" id="PF03401">
    <property type="entry name" value="TctC"/>
    <property type="match status" value="1"/>
</dbReference>
<dbReference type="SUPFAM" id="SSF53850">
    <property type="entry name" value="Periplasmic binding protein-like II"/>
    <property type="match status" value="1"/>
</dbReference>
<dbReference type="InterPro" id="IPR042100">
    <property type="entry name" value="Bug_dom1"/>
</dbReference>
<gene>
    <name evidence="3" type="ORF">FHW18_004166</name>
</gene>
<evidence type="ECO:0000256" key="2">
    <source>
        <dbReference type="SAM" id="SignalP"/>
    </source>
</evidence>
<name>A0A7Y9IZC1_9BURK</name>
<dbReference type="EMBL" id="JACBYR010000002">
    <property type="protein sequence ID" value="NYE84859.1"/>
    <property type="molecule type" value="Genomic_DNA"/>
</dbReference>
<dbReference type="PANTHER" id="PTHR42928">
    <property type="entry name" value="TRICARBOXYLATE-BINDING PROTEIN"/>
    <property type="match status" value="1"/>
</dbReference>
<dbReference type="InterPro" id="IPR005064">
    <property type="entry name" value="BUG"/>
</dbReference>
<dbReference type="Gene3D" id="3.40.190.10">
    <property type="entry name" value="Periplasmic binding protein-like II"/>
    <property type="match status" value="1"/>
</dbReference>
<comment type="caution">
    <text evidence="3">The sequence shown here is derived from an EMBL/GenBank/DDBJ whole genome shotgun (WGS) entry which is preliminary data.</text>
</comment>
<dbReference type="PIRSF" id="PIRSF017082">
    <property type="entry name" value="YflP"/>
    <property type="match status" value="1"/>
</dbReference>
<proteinExistence type="inferred from homology"/>
<feature type="signal peptide" evidence="2">
    <location>
        <begin position="1"/>
        <end position="26"/>
    </location>
</feature>
<evidence type="ECO:0000256" key="1">
    <source>
        <dbReference type="ARBA" id="ARBA00006987"/>
    </source>
</evidence>
<accession>A0A7Y9IZC1</accession>